<keyword evidence="3" id="KW-0813">Transport</keyword>
<keyword evidence="4" id="KW-1003">Cell membrane</keyword>
<accession>A0A1T4PYR9</accession>
<dbReference type="GO" id="GO:0055085">
    <property type="term" value="P:transmembrane transport"/>
    <property type="evidence" value="ECO:0007669"/>
    <property type="project" value="InterPro"/>
</dbReference>
<dbReference type="InterPro" id="IPR037682">
    <property type="entry name" value="TonB_C"/>
</dbReference>
<feature type="domain" description="TonB C-terminal" evidence="11">
    <location>
        <begin position="177"/>
        <end position="266"/>
    </location>
</feature>
<dbReference type="SUPFAM" id="SSF74653">
    <property type="entry name" value="TolA/TonB C-terminal domain"/>
    <property type="match status" value="1"/>
</dbReference>
<name>A0A1T4PYR9_9BACT</name>
<keyword evidence="6 10" id="KW-0812">Transmembrane</keyword>
<evidence type="ECO:0000256" key="5">
    <source>
        <dbReference type="ARBA" id="ARBA00022519"/>
    </source>
</evidence>
<dbReference type="Proteomes" id="UP000190065">
    <property type="component" value="Unassembled WGS sequence"/>
</dbReference>
<evidence type="ECO:0000313" key="12">
    <source>
        <dbReference type="EMBL" id="SJZ96692.1"/>
    </source>
</evidence>
<gene>
    <name evidence="12" type="ORF">SAMN02745202_01624</name>
</gene>
<organism evidence="12 13">
    <name type="scientific">Segatella oulorum</name>
    <dbReference type="NCBI Taxonomy" id="28136"/>
    <lineage>
        <taxon>Bacteria</taxon>
        <taxon>Pseudomonadati</taxon>
        <taxon>Bacteroidota</taxon>
        <taxon>Bacteroidia</taxon>
        <taxon>Bacteroidales</taxon>
        <taxon>Prevotellaceae</taxon>
        <taxon>Segatella</taxon>
    </lineage>
</organism>
<dbReference type="PROSITE" id="PS52015">
    <property type="entry name" value="TONB_CTD"/>
    <property type="match status" value="1"/>
</dbReference>
<dbReference type="NCBIfam" id="TIGR01352">
    <property type="entry name" value="tonB_Cterm"/>
    <property type="match status" value="1"/>
</dbReference>
<evidence type="ECO:0000256" key="9">
    <source>
        <dbReference type="ARBA" id="ARBA00023136"/>
    </source>
</evidence>
<dbReference type="Pfam" id="PF03544">
    <property type="entry name" value="TonB_C"/>
    <property type="match status" value="1"/>
</dbReference>
<dbReference type="FunFam" id="3.30.1150.10:FF:000002">
    <property type="entry name" value="Energy transducer TonB"/>
    <property type="match status" value="1"/>
</dbReference>
<evidence type="ECO:0000256" key="6">
    <source>
        <dbReference type="ARBA" id="ARBA00022692"/>
    </source>
</evidence>
<sequence>MVTCRNERMTEPISNEGRKRTGITQVEIKKSYQADLEHRRLTGFLLGLVLALSLLYVGLEWTTSSTSDGEDTTITDDMSQDVEMMPAMDTHDMIAAAPPSAAHAVTERVKAVEHATTIAQQINPNSGDMTQGIGGQATRINEQDGGENTAAQSPVAVNEDDNPLHFRIVEQLPEYPGGMVAFMKWITSNLRYPLMAQRQHIEGKVVVSFIINKDGSISGAKVEHSVDPLLDQEALRVVRLMPKWKPGLEKNKPCRTLFAIPINFKL</sequence>
<dbReference type="eggNOG" id="COG0810">
    <property type="taxonomic scope" value="Bacteria"/>
</dbReference>
<feature type="transmembrane region" description="Helical" evidence="10">
    <location>
        <begin position="41"/>
        <end position="59"/>
    </location>
</feature>
<evidence type="ECO:0000256" key="7">
    <source>
        <dbReference type="ARBA" id="ARBA00022927"/>
    </source>
</evidence>
<dbReference type="PANTHER" id="PTHR33446:SF2">
    <property type="entry name" value="PROTEIN TONB"/>
    <property type="match status" value="1"/>
</dbReference>
<reference evidence="12 13" key="1">
    <citation type="submission" date="2017-02" db="EMBL/GenBank/DDBJ databases">
        <authorList>
            <person name="Peterson S.W."/>
        </authorList>
    </citation>
    <scope>NUCLEOTIDE SEQUENCE [LARGE SCALE GENOMIC DNA]</scope>
    <source>
        <strain evidence="12 13">ATCC 43324</strain>
    </source>
</reference>
<dbReference type="STRING" id="28136.SAMN02745202_01624"/>
<keyword evidence="7" id="KW-0653">Protein transport</keyword>
<dbReference type="AlphaFoldDB" id="A0A1T4PYR9"/>
<evidence type="ECO:0000313" key="13">
    <source>
        <dbReference type="Proteomes" id="UP000190065"/>
    </source>
</evidence>
<comment type="subcellular location">
    <subcellularLocation>
        <location evidence="1">Cell inner membrane</location>
        <topology evidence="1">Single-pass membrane protein</topology>
        <orientation evidence="1">Periplasmic side</orientation>
    </subcellularLocation>
</comment>
<evidence type="ECO:0000259" key="11">
    <source>
        <dbReference type="PROSITE" id="PS52015"/>
    </source>
</evidence>
<keyword evidence="9 10" id="KW-0472">Membrane</keyword>
<keyword evidence="5" id="KW-0997">Cell inner membrane</keyword>
<dbReference type="PANTHER" id="PTHR33446">
    <property type="entry name" value="PROTEIN TONB-RELATED"/>
    <property type="match status" value="1"/>
</dbReference>
<keyword evidence="8 10" id="KW-1133">Transmembrane helix</keyword>
<dbReference type="InterPro" id="IPR051045">
    <property type="entry name" value="TonB-dependent_transducer"/>
</dbReference>
<evidence type="ECO:0000256" key="8">
    <source>
        <dbReference type="ARBA" id="ARBA00022989"/>
    </source>
</evidence>
<evidence type="ECO:0000256" key="1">
    <source>
        <dbReference type="ARBA" id="ARBA00004383"/>
    </source>
</evidence>
<evidence type="ECO:0000256" key="2">
    <source>
        <dbReference type="ARBA" id="ARBA00006555"/>
    </source>
</evidence>
<evidence type="ECO:0000256" key="10">
    <source>
        <dbReference type="SAM" id="Phobius"/>
    </source>
</evidence>
<dbReference type="EMBL" id="FUXK01000018">
    <property type="protein sequence ID" value="SJZ96692.1"/>
    <property type="molecule type" value="Genomic_DNA"/>
</dbReference>
<dbReference type="GO" id="GO:0031992">
    <property type="term" value="F:energy transducer activity"/>
    <property type="evidence" value="ECO:0007669"/>
    <property type="project" value="TreeGrafter"/>
</dbReference>
<dbReference type="Gene3D" id="3.30.1150.10">
    <property type="match status" value="1"/>
</dbReference>
<protein>
    <submittedName>
        <fullName evidence="12">Protein TonB</fullName>
    </submittedName>
</protein>
<evidence type="ECO:0000256" key="3">
    <source>
        <dbReference type="ARBA" id="ARBA00022448"/>
    </source>
</evidence>
<comment type="similarity">
    <text evidence="2">Belongs to the TonB family.</text>
</comment>
<evidence type="ECO:0000256" key="4">
    <source>
        <dbReference type="ARBA" id="ARBA00022475"/>
    </source>
</evidence>
<dbReference type="GO" id="GO:0015031">
    <property type="term" value="P:protein transport"/>
    <property type="evidence" value="ECO:0007669"/>
    <property type="project" value="UniProtKB-KW"/>
</dbReference>
<dbReference type="GO" id="GO:0098797">
    <property type="term" value="C:plasma membrane protein complex"/>
    <property type="evidence" value="ECO:0007669"/>
    <property type="project" value="TreeGrafter"/>
</dbReference>
<dbReference type="InterPro" id="IPR006260">
    <property type="entry name" value="TonB/TolA_C"/>
</dbReference>
<proteinExistence type="inferred from homology"/>